<comment type="caution">
    <text evidence="1">The sequence shown here is derived from an EMBL/GenBank/DDBJ whole genome shotgun (WGS) entry which is preliminary data.</text>
</comment>
<protein>
    <recommendedName>
        <fullName evidence="3">Dirigent protein</fullName>
    </recommendedName>
</protein>
<sequence length="119" mass="13048">MVSEDVFPFLGLMIKSDLVFPFHISDGIITETARALVSRLIYHKSTFPGGGEADGRVVQRGDEIIGTWSEFNLLETIGPSRNGFGIRLVLSTMADFSFYGGDCSELSSVGVLWVWIVEA</sequence>
<evidence type="ECO:0008006" key="3">
    <source>
        <dbReference type="Google" id="ProtNLM"/>
    </source>
</evidence>
<evidence type="ECO:0000313" key="1">
    <source>
        <dbReference type="EMBL" id="KAF3530126.1"/>
    </source>
</evidence>
<dbReference type="Proteomes" id="UP000266723">
    <property type="component" value="Unassembled WGS sequence"/>
</dbReference>
<proteinExistence type="predicted"/>
<dbReference type="EMBL" id="QGKV02001507">
    <property type="protein sequence ID" value="KAF3530126.1"/>
    <property type="molecule type" value="Genomic_DNA"/>
</dbReference>
<keyword evidence="2" id="KW-1185">Reference proteome</keyword>
<gene>
    <name evidence="1" type="ORF">DY000_02036649</name>
</gene>
<organism evidence="1 2">
    <name type="scientific">Brassica cretica</name>
    <name type="common">Mustard</name>
    <dbReference type="NCBI Taxonomy" id="69181"/>
    <lineage>
        <taxon>Eukaryota</taxon>
        <taxon>Viridiplantae</taxon>
        <taxon>Streptophyta</taxon>
        <taxon>Embryophyta</taxon>
        <taxon>Tracheophyta</taxon>
        <taxon>Spermatophyta</taxon>
        <taxon>Magnoliopsida</taxon>
        <taxon>eudicotyledons</taxon>
        <taxon>Gunneridae</taxon>
        <taxon>Pentapetalae</taxon>
        <taxon>rosids</taxon>
        <taxon>malvids</taxon>
        <taxon>Brassicales</taxon>
        <taxon>Brassicaceae</taxon>
        <taxon>Brassiceae</taxon>
        <taxon>Brassica</taxon>
    </lineage>
</organism>
<evidence type="ECO:0000313" key="2">
    <source>
        <dbReference type="Proteomes" id="UP000266723"/>
    </source>
</evidence>
<reference evidence="1 2" key="1">
    <citation type="journal article" date="2020" name="BMC Genomics">
        <title>Intraspecific diversification of the crop wild relative Brassica cretica Lam. using demographic model selection.</title>
        <authorList>
            <person name="Kioukis A."/>
            <person name="Michalopoulou V.A."/>
            <person name="Briers L."/>
            <person name="Pirintsos S."/>
            <person name="Studholme D.J."/>
            <person name="Pavlidis P."/>
            <person name="Sarris P.F."/>
        </authorList>
    </citation>
    <scope>NUCLEOTIDE SEQUENCE [LARGE SCALE GENOMIC DNA]</scope>
    <source>
        <strain evidence="2">cv. PFS-1207/04</strain>
    </source>
</reference>
<name>A0ABQ7BDB1_BRACR</name>
<accession>A0ABQ7BDB1</accession>